<evidence type="ECO:0000259" key="1">
    <source>
        <dbReference type="PROSITE" id="PS50943"/>
    </source>
</evidence>
<proteinExistence type="predicted"/>
<dbReference type="Pfam" id="PF19054">
    <property type="entry name" value="DUF5753"/>
    <property type="match status" value="1"/>
</dbReference>
<name>A0ABX9TDY9_9PSEU</name>
<comment type="caution">
    <text evidence="2">The sequence shown here is derived from an EMBL/GenBank/DDBJ whole genome shotgun (WGS) entry which is preliminary data.</text>
</comment>
<evidence type="ECO:0000313" key="2">
    <source>
        <dbReference type="EMBL" id="RKT85109.1"/>
    </source>
</evidence>
<dbReference type="CDD" id="cd00093">
    <property type="entry name" value="HTH_XRE"/>
    <property type="match status" value="1"/>
</dbReference>
<dbReference type="SMART" id="SM00530">
    <property type="entry name" value="HTH_XRE"/>
    <property type="match status" value="1"/>
</dbReference>
<sequence>MQDTPRARALAKELRAVRNAAGVSMRQVGDVLGWSEAKVSRFETAQRGLTLESAQAFLDALSVTGHKRDRLLKMARELDQPVWWEFGGGVPVQLSELADAESRSTRITSVAGVRIPGLLQTREHSRALLTAFGVEPGGSVEQLVAIRQVRQGILTKPDPVEYEAILDEAVLCRAIGGGKLMARQLDELVRVSSLDNVQIRVVPFSVGEHTGLDGGFHLLEFVSSRPVVHLEQRRCGVFLDDPDDVAPFVQARSTLRQTALGLDESAELISTYARRHEREG</sequence>
<evidence type="ECO:0000313" key="3">
    <source>
        <dbReference type="Proteomes" id="UP000270697"/>
    </source>
</evidence>
<dbReference type="Gene3D" id="1.10.260.40">
    <property type="entry name" value="lambda repressor-like DNA-binding domains"/>
    <property type="match status" value="1"/>
</dbReference>
<dbReference type="SUPFAM" id="SSF47413">
    <property type="entry name" value="lambda repressor-like DNA-binding domains"/>
    <property type="match status" value="1"/>
</dbReference>
<dbReference type="Pfam" id="PF13560">
    <property type="entry name" value="HTH_31"/>
    <property type="match status" value="1"/>
</dbReference>
<dbReference type="PROSITE" id="PS50943">
    <property type="entry name" value="HTH_CROC1"/>
    <property type="match status" value="1"/>
</dbReference>
<keyword evidence="3" id="KW-1185">Reference proteome</keyword>
<feature type="domain" description="HTH cro/C1-type" evidence="1">
    <location>
        <begin position="14"/>
        <end position="68"/>
    </location>
</feature>
<protein>
    <submittedName>
        <fullName evidence="2">Helix-turn-helix protein</fullName>
    </submittedName>
</protein>
<organism evidence="2 3">
    <name type="scientific">Saccharopolyspora antimicrobica</name>
    <dbReference type="NCBI Taxonomy" id="455193"/>
    <lineage>
        <taxon>Bacteria</taxon>
        <taxon>Bacillati</taxon>
        <taxon>Actinomycetota</taxon>
        <taxon>Actinomycetes</taxon>
        <taxon>Pseudonocardiales</taxon>
        <taxon>Pseudonocardiaceae</taxon>
        <taxon>Saccharopolyspora</taxon>
    </lineage>
</organism>
<dbReference type="EMBL" id="RBXX01000002">
    <property type="protein sequence ID" value="RKT85109.1"/>
    <property type="molecule type" value="Genomic_DNA"/>
</dbReference>
<gene>
    <name evidence="2" type="ORF">ATL45_3445</name>
</gene>
<dbReference type="Proteomes" id="UP000270697">
    <property type="component" value="Unassembled WGS sequence"/>
</dbReference>
<accession>A0ABX9TDY9</accession>
<dbReference type="InterPro" id="IPR010982">
    <property type="entry name" value="Lambda_DNA-bd_dom_sf"/>
</dbReference>
<dbReference type="RefSeq" id="WP_093155166.1">
    <property type="nucleotide sequence ID" value="NZ_FOUP01000008.1"/>
</dbReference>
<dbReference type="InterPro" id="IPR001387">
    <property type="entry name" value="Cro/C1-type_HTH"/>
</dbReference>
<dbReference type="InterPro" id="IPR043917">
    <property type="entry name" value="DUF5753"/>
</dbReference>
<reference evidence="2 3" key="1">
    <citation type="submission" date="2018-10" db="EMBL/GenBank/DDBJ databases">
        <title>Sequencing the genomes of 1000 actinobacteria strains.</title>
        <authorList>
            <person name="Klenk H.-P."/>
        </authorList>
    </citation>
    <scope>NUCLEOTIDE SEQUENCE [LARGE SCALE GENOMIC DNA]</scope>
    <source>
        <strain evidence="2 3">DSM 45119</strain>
    </source>
</reference>